<keyword evidence="14" id="KW-1185">Reference proteome</keyword>
<evidence type="ECO:0000256" key="9">
    <source>
        <dbReference type="ARBA" id="ARBA00023163"/>
    </source>
</evidence>
<dbReference type="SMART" id="SM00980">
    <property type="entry name" value="THAP"/>
    <property type="match status" value="1"/>
</dbReference>
<dbReference type="InterPro" id="IPR026516">
    <property type="entry name" value="THAP1/10"/>
</dbReference>
<dbReference type="InterPro" id="IPR006612">
    <property type="entry name" value="THAP_Znf"/>
</dbReference>
<evidence type="ECO:0000256" key="1">
    <source>
        <dbReference type="ARBA" id="ARBA00004642"/>
    </source>
</evidence>
<evidence type="ECO:0000256" key="2">
    <source>
        <dbReference type="ARBA" id="ARBA00006177"/>
    </source>
</evidence>
<keyword evidence="7" id="KW-0175">Coiled coil</keyword>
<dbReference type="AlphaFoldDB" id="A0A6S7KDP7"/>
<evidence type="ECO:0000256" key="4">
    <source>
        <dbReference type="ARBA" id="ARBA00022771"/>
    </source>
</evidence>
<dbReference type="Gene3D" id="6.20.210.20">
    <property type="entry name" value="THAP domain"/>
    <property type="match status" value="1"/>
</dbReference>
<keyword evidence="4" id="KW-0863">Zinc-finger</keyword>
<dbReference type="InterPro" id="IPR038441">
    <property type="entry name" value="THAP_Znf_sf"/>
</dbReference>
<evidence type="ECO:0000256" key="7">
    <source>
        <dbReference type="ARBA" id="ARBA00023054"/>
    </source>
</evidence>
<dbReference type="PANTHER" id="PTHR46600:SF1">
    <property type="entry name" value="THAP DOMAIN-CONTAINING PROTEIN 1"/>
    <property type="match status" value="1"/>
</dbReference>
<dbReference type="PROSITE" id="PS50950">
    <property type="entry name" value="ZF_THAP"/>
    <property type="match status" value="1"/>
</dbReference>
<dbReference type="GO" id="GO:0043565">
    <property type="term" value="F:sequence-specific DNA binding"/>
    <property type="evidence" value="ECO:0007669"/>
    <property type="project" value="InterPro"/>
</dbReference>
<gene>
    <name evidence="13" type="ORF">PACLA_8A071603</name>
</gene>
<evidence type="ECO:0000256" key="10">
    <source>
        <dbReference type="ARBA" id="ARBA00023242"/>
    </source>
</evidence>
<dbReference type="OrthoDB" id="7312725at2759"/>
<keyword evidence="8" id="KW-0238">DNA-binding</keyword>
<keyword evidence="5" id="KW-0862">Zinc</keyword>
<keyword evidence="9" id="KW-0804">Transcription</keyword>
<dbReference type="SUPFAM" id="SSF57716">
    <property type="entry name" value="Glucocorticoid receptor-like (DNA-binding domain)"/>
    <property type="match status" value="1"/>
</dbReference>
<evidence type="ECO:0000256" key="5">
    <source>
        <dbReference type="ARBA" id="ARBA00022833"/>
    </source>
</evidence>
<evidence type="ECO:0000256" key="12">
    <source>
        <dbReference type="SAM" id="MobiDB-lite"/>
    </source>
</evidence>
<dbReference type="Proteomes" id="UP001152795">
    <property type="component" value="Unassembled WGS sequence"/>
</dbReference>
<accession>A0A6S7KDP7</accession>
<name>A0A6S7KDP7_PARCT</name>
<evidence type="ECO:0000256" key="6">
    <source>
        <dbReference type="ARBA" id="ARBA00023015"/>
    </source>
</evidence>
<keyword evidence="3" id="KW-0479">Metal-binding</keyword>
<dbReference type="PANTHER" id="PTHR46600">
    <property type="entry name" value="THAP DOMAIN-CONTAINING"/>
    <property type="match status" value="1"/>
</dbReference>
<proteinExistence type="inferred from homology"/>
<evidence type="ECO:0000313" key="13">
    <source>
        <dbReference type="EMBL" id="CAB4026333.1"/>
    </source>
</evidence>
<feature type="compositionally biased region" description="Basic residues" evidence="12">
    <location>
        <begin position="118"/>
        <end position="131"/>
    </location>
</feature>
<feature type="region of interest" description="Disordered" evidence="12">
    <location>
        <begin position="100"/>
        <end position="146"/>
    </location>
</feature>
<evidence type="ECO:0000256" key="3">
    <source>
        <dbReference type="ARBA" id="ARBA00022723"/>
    </source>
</evidence>
<keyword evidence="10" id="KW-0539">Nucleus</keyword>
<comment type="subcellular location">
    <subcellularLocation>
        <location evidence="1">Nucleus</location>
        <location evidence="1">Nucleoplasm</location>
    </subcellularLocation>
</comment>
<sequence>MPKVCSIPHCGATTQNARDRSFHQFPQDSSLRTAWIKRVGRENFQPSSNSSICSHHFGDEHFRQPNNETPAQFRKATLKPGSLPTYNLLDFSESFALTSSRSNNLPEGEAGRDIGAKPKAKAKKRFRRRKPPKSDRFKATSTKNRTLTPELKERIEKNKVSFCELHFKHDCILENPTRKGLVTGSVPTENLPMFRGRPRELQLFKPPDIILILSEIPTGLCYRSLVTVSVHQQNLPREDYSKAAHTMDTSSEDRRGLIQRSFVGP</sequence>
<dbReference type="SMART" id="SM00692">
    <property type="entry name" value="DM3"/>
    <property type="match status" value="1"/>
</dbReference>
<dbReference type="EMBL" id="CACRXK020014142">
    <property type="protein sequence ID" value="CAB4026333.1"/>
    <property type="molecule type" value="Genomic_DNA"/>
</dbReference>
<protein>
    <submittedName>
        <fullName evidence="13">THAP domain-containing 2</fullName>
    </submittedName>
</protein>
<evidence type="ECO:0000256" key="8">
    <source>
        <dbReference type="ARBA" id="ARBA00023125"/>
    </source>
</evidence>
<keyword evidence="11" id="KW-0131">Cell cycle</keyword>
<comment type="caution">
    <text evidence="13">The sequence shown here is derived from an EMBL/GenBank/DDBJ whole genome shotgun (WGS) entry which is preliminary data.</text>
</comment>
<reference evidence="13" key="1">
    <citation type="submission" date="2020-04" db="EMBL/GenBank/DDBJ databases">
        <authorList>
            <person name="Alioto T."/>
            <person name="Alioto T."/>
            <person name="Gomez Garrido J."/>
        </authorList>
    </citation>
    <scope>NUCLEOTIDE SEQUENCE</scope>
    <source>
        <strain evidence="13">A484AB</strain>
    </source>
</reference>
<dbReference type="Pfam" id="PF05485">
    <property type="entry name" value="THAP"/>
    <property type="match status" value="1"/>
</dbReference>
<organism evidence="13 14">
    <name type="scientific">Paramuricea clavata</name>
    <name type="common">Red gorgonian</name>
    <name type="synonym">Violescent sea-whip</name>
    <dbReference type="NCBI Taxonomy" id="317549"/>
    <lineage>
        <taxon>Eukaryota</taxon>
        <taxon>Metazoa</taxon>
        <taxon>Cnidaria</taxon>
        <taxon>Anthozoa</taxon>
        <taxon>Octocorallia</taxon>
        <taxon>Malacalcyonacea</taxon>
        <taxon>Plexauridae</taxon>
        <taxon>Paramuricea</taxon>
    </lineage>
</organism>
<dbReference type="GO" id="GO:0005654">
    <property type="term" value="C:nucleoplasm"/>
    <property type="evidence" value="ECO:0007669"/>
    <property type="project" value="UniProtKB-SubCell"/>
</dbReference>
<dbReference type="GO" id="GO:0008270">
    <property type="term" value="F:zinc ion binding"/>
    <property type="evidence" value="ECO:0007669"/>
    <property type="project" value="UniProtKB-KW"/>
</dbReference>
<keyword evidence="6" id="KW-0805">Transcription regulation</keyword>
<comment type="similarity">
    <text evidence="2">Belongs to the THAP1 family.</text>
</comment>
<evidence type="ECO:0000313" key="14">
    <source>
        <dbReference type="Proteomes" id="UP001152795"/>
    </source>
</evidence>
<evidence type="ECO:0000256" key="11">
    <source>
        <dbReference type="ARBA" id="ARBA00023306"/>
    </source>
</evidence>